<evidence type="ECO:0000259" key="4">
    <source>
        <dbReference type="Pfam" id="PF10342"/>
    </source>
</evidence>
<feature type="chain" id="PRO_5040453183" description="Yeast cell wall synthesis Kre9/Knh1-like N-terminal domain-containing protein" evidence="3">
    <location>
        <begin position="20"/>
        <end position="195"/>
    </location>
</feature>
<evidence type="ECO:0000256" key="3">
    <source>
        <dbReference type="SAM" id="SignalP"/>
    </source>
</evidence>
<dbReference type="InterPro" id="IPR052479">
    <property type="entry name" value="GPI-anchor_Adhesion_Reg"/>
</dbReference>
<evidence type="ECO:0000256" key="1">
    <source>
        <dbReference type="ARBA" id="ARBA00022729"/>
    </source>
</evidence>
<evidence type="ECO:0000313" key="6">
    <source>
        <dbReference type="Proteomes" id="UP000757232"/>
    </source>
</evidence>
<reference evidence="5" key="1">
    <citation type="submission" date="2016-06" db="EMBL/GenBank/DDBJ databases">
        <title>Draft Genome sequence of the fungus Inonotus baumii.</title>
        <authorList>
            <person name="Zhu H."/>
            <person name="Lin W."/>
        </authorList>
    </citation>
    <scope>NUCLEOTIDE SEQUENCE</scope>
    <source>
        <strain evidence="5">821</strain>
    </source>
</reference>
<evidence type="ECO:0000313" key="5">
    <source>
        <dbReference type="EMBL" id="OCB84256.1"/>
    </source>
</evidence>
<dbReference type="InterPro" id="IPR018466">
    <property type="entry name" value="Kre9/Knh1-like_N"/>
</dbReference>
<dbReference type="AlphaFoldDB" id="A0A9Q5N317"/>
<dbReference type="PANTHER" id="PTHR35185">
    <property type="entry name" value="SERINE/THREONINE-RICH PROTEIN ADG2-RELATED"/>
    <property type="match status" value="1"/>
</dbReference>
<comment type="caution">
    <text evidence="5">The sequence shown here is derived from an EMBL/GenBank/DDBJ whole genome shotgun (WGS) entry which is preliminary data.</text>
</comment>
<feature type="domain" description="Yeast cell wall synthesis Kre9/Knh1-like N-terminal" evidence="4">
    <location>
        <begin position="24"/>
        <end position="115"/>
    </location>
</feature>
<gene>
    <name evidence="5" type="ORF">A7U60_g8934</name>
</gene>
<name>A0A9Q5N317_SANBA</name>
<feature type="region of interest" description="Disordered" evidence="2">
    <location>
        <begin position="121"/>
        <end position="156"/>
    </location>
</feature>
<dbReference type="Pfam" id="PF10342">
    <property type="entry name" value="Kre9_KNH"/>
    <property type="match status" value="1"/>
</dbReference>
<dbReference type="Proteomes" id="UP000757232">
    <property type="component" value="Unassembled WGS sequence"/>
</dbReference>
<keyword evidence="1 3" id="KW-0732">Signal</keyword>
<proteinExistence type="predicted"/>
<dbReference type="PANTHER" id="PTHR35185:SF1">
    <property type="entry name" value="UPF0619 GPI-ANCHORED MEMBRANE PROTEIN C1322.10"/>
    <property type="match status" value="1"/>
</dbReference>
<feature type="signal peptide" evidence="3">
    <location>
        <begin position="1"/>
        <end position="19"/>
    </location>
</feature>
<accession>A0A9Q5N317</accession>
<dbReference type="EMBL" id="LNZH02000216">
    <property type="protein sequence ID" value="OCB84256.1"/>
    <property type="molecule type" value="Genomic_DNA"/>
</dbReference>
<dbReference type="OrthoDB" id="5420143at2759"/>
<keyword evidence="6" id="KW-1185">Reference proteome</keyword>
<sequence length="195" mass="19131">MHFAKTTLALLAAASSALAITIDTPSPESYWVQNTSNTISWSFSSSDPNPVDIIVSNSNSSYLNGNFSIATSVDLSNGTFTVTNVTLVVASGYTVSFLNTSNSDQVYASSEQFEVKASGTTPASVSSASASPTATSAGGTASGSASSGSASGSGSASAASSTESSAALRTLGGELPILPVLIGAGLAVAGGLLAL</sequence>
<evidence type="ECO:0000256" key="2">
    <source>
        <dbReference type="SAM" id="MobiDB-lite"/>
    </source>
</evidence>
<protein>
    <recommendedName>
        <fullName evidence="4">Yeast cell wall synthesis Kre9/Knh1-like N-terminal domain-containing protein</fullName>
    </recommendedName>
</protein>
<organism evidence="5 6">
    <name type="scientific">Sanghuangporus baumii</name>
    <name type="common">Phellinus baumii</name>
    <dbReference type="NCBI Taxonomy" id="108892"/>
    <lineage>
        <taxon>Eukaryota</taxon>
        <taxon>Fungi</taxon>
        <taxon>Dikarya</taxon>
        <taxon>Basidiomycota</taxon>
        <taxon>Agaricomycotina</taxon>
        <taxon>Agaricomycetes</taxon>
        <taxon>Hymenochaetales</taxon>
        <taxon>Hymenochaetaceae</taxon>
        <taxon>Sanghuangporus</taxon>
    </lineage>
</organism>